<dbReference type="HOGENOM" id="CLU_3131600_0_0_11"/>
<sequence>MGMFGQQPGTSPSMPDQEGFTGPPAGAARGHVRAVCGPSSGHGRGGVAD</sequence>
<protein>
    <submittedName>
        <fullName evidence="2">Uncharacterized protein</fullName>
    </submittedName>
</protein>
<name>F6EPE6_HOYSD</name>
<accession>F6EPE6</accession>
<proteinExistence type="predicted"/>
<dbReference type="AlphaFoldDB" id="F6EPE6"/>
<feature type="region of interest" description="Disordered" evidence="1">
    <location>
        <begin position="1"/>
        <end position="49"/>
    </location>
</feature>
<dbReference type="EMBL" id="CP002786">
    <property type="protein sequence ID" value="AEF42995.1"/>
    <property type="molecule type" value="Genomic_DNA"/>
</dbReference>
<dbReference type="Proteomes" id="UP000009235">
    <property type="component" value="Chromosome"/>
</dbReference>
<evidence type="ECO:0000256" key="1">
    <source>
        <dbReference type="SAM" id="MobiDB-lite"/>
    </source>
</evidence>
<organism evidence="2 3">
    <name type="scientific">Hoyosella subflava (strain DSM 45089 / JCM 17490 / NBRC 109087 / DQS3-9A1)</name>
    <name type="common">Amycolicicoccus subflavus</name>
    <dbReference type="NCBI Taxonomy" id="443218"/>
    <lineage>
        <taxon>Bacteria</taxon>
        <taxon>Bacillati</taxon>
        <taxon>Actinomycetota</taxon>
        <taxon>Actinomycetes</taxon>
        <taxon>Mycobacteriales</taxon>
        <taxon>Hoyosellaceae</taxon>
        <taxon>Hoyosella</taxon>
    </lineage>
</organism>
<keyword evidence="3" id="KW-1185">Reference proteome</keyword>
<evidence type="ECO:0000313" key="3">
    <source>
        <dbReference type="Proteomes" id="UP000009235"/>
    </source>
</evidence>
<gene>
    <name evidence="2" type="ordered locus">AS9A_4563</name>
</gene>
<evidence type="ECO:0000313" key="2">
    <source>
        <dbReference type="EMBL" id="AEF42995.1"/>
    </source>
</evidence>
<feature type="compositionally biased region" description="Gly residues" evidence="1">
    <location>
        <begin position="40"/>
        <end position="49"/>
    </location>
</feature>
<dbReference type="KEGG" id="asd:AS9A_4563"/>
<reference evidence="2 3" key="1">
    <citation type="journal article" date="2011" name="J. Bacteriol.">
        <title>Complete genome sequence of Amycolicicoccus subflavus DQS3-9A1T, an actinomycete isolated from crude oil-polluted soil.</title>
        <authorList>
            <person name="Cai M."/>
            <person name="Chen W.M."/>
            <person name="Nie Y."/>
            <person name="Chi C.Q."/>
            <person name="Wang Y.N."/>
            <person name="Tang Y.Q."/>
            <person name="Li G.Y."/>
            <person name="Wu X.L."/>
        </authorList>
    </citation>
    <scope>NUCLEOTIDE SEQUENCE [LARGE SCALE GENOMIC DNA]</scope>
    <source>
        <strain evidence="3">DSM 45089 / DQS3-9A1</strain>
    </source>
</reference>